<organism evidence="2 3">
    <name type="scientific">Apiospora arundinis</name>
    <dbReference type="NCBI Taxonomy" id="335852"/>
    <lineage>
        <taxon>Eukaryota</taxon>
        <taxon>Fungi</taxon>
        <taxon>Dikarya</taxon>
        <taxon>Ascomycota</taxon>
        <taxon>Pezizomycotina</taxon>
        <taxon>Sordariomycetes</taxon>
        <taxon>Xylariomycetidae</taxon>
        <taxon>Amphisphaeriales</taxon>
        <taxon>Apiosporaceae</taxon>
        <taxon>Apiospora</taxon>
    </lineage>
</organism>
<feature type="compositionally biased region" description="Low complexity" evidence="1">
    <location>
        <begin position="87"/>
        <end position="113"/>
    </location>
</feature>
<feature type="compositionally biased region" description="Basic and acidic residues" evidence="1">
    <location>
        <begin position="387"/>
        <end position="402"/>
    </location>
</feature>
<dbReference type="Pfam" id="PF10253">
    <property type="entry name" value="PRCC"/>
    <property type="match status" value="1"/>
</dbReference>
<name>A0ABR2J8L6_9PEZI</name>
<evidence type="ECO:0000313" key="3">
    <source>
        <dbReference type="Proteomes" id="UP001390339"/>
    </source>
</evidence>
<comment type="caution">
    <text evidence="2">The sequence shown here is derived from an EMBL/GenBank/DDBJ whole genome shotgun (WGS) entry which is preliminary data.</text>
</comment>
<dbReference type="PANTHER" id="PTHR13621">
    <property type="entry name" value="PROLINE-RICH PROTEIN PRCC"/>
    <property type="match status" value="1"/>
</dbReference>
<keyword evidence="3" id="KW-1185">Reference proteome</keyword>
<accession>A0ABR2J8L6</accession>
<reference evidence="2 3" key="1">
    <citation type="journal article" date="2024" name="IMA Fungus">
        <title>Apiospora arundinis, a panoply of carbohydrate-active enzymes and secondary metabolites.</title>
        <authorList>
            <person name="Sorensen T."/>
            <person name="Petersen C."/>
            <person name="Muurmann A.T."/>
            <person name="Christiansen J.V."/>
            <person name="Brundto M.L."/>
            <person name="Overgaard C.K."/>
            <person name="Boysen A.T."/>
            <person name="Wollenberg R.D."/>
            <person name="Larsen T.O."/>
            <person name="Sorensen J.L."/>
            <person name="Nielsen K.L."/>
            <person name="Sondergaard T.E."/>
        </authorList>
    </citation>
    <scope>NUCLEOTIDE SEQUENCE [LARGE SCALE GENOMIC DNA]</scope>
    <source>
        <strain evidence="2 3">AAU 773</strain>
    </source>
</reference>
<feature type="compositionally biased region" description="Low complexity" evidence="1">
    <location>
        <begin position="190"/>
        <end position="226"/>
    </location>
</feature>
<gene>
    <name evidence="2" type="ORF">PGQ11_004476</name>
</gene>
<sequence>MALVDYSDSDSDSESVTQPAPTPASTAQAQTNPSKQPVQKVVDRANPRKILVSLPGASKSDESNSTAKNGDEPSAKRAKTTGGGAFSGFASFLPPPKNASKATAPAATSAAKSAPRRPGINLKTGAAPGFSRNTDLNDYEDGEGSTSQQQAQPSIPAGQKPADGVKLVGKPMMFKPLSVSRKPAKKKNTVAKTTAATTTTTTTTTAKAGLATESPSQAESQSAPESAEPPKKKKKIALFSIDQEEPADAAPSSGAYEPMFTTREESAETESAEAFAAYDAQHGGGPSSYPDAPTASSSASLGTLAAGMNLSKAARRELFGRSGAPPDLASAGAPSVINFNTDKEYAHNEELRASGEQQTFNPVRAIAPGKHSLRQLVTQVHNQREALEESFAKGKSNQREAGSRYGWR</sequence>
<feature type="region of interest" description="Disordered" evidence="1">
    <location>
        <begin position="279"/>
        <end position="298"/>
    </location>
</feature>
<evidence type="ECO:0000313" key="2">
    <source>
        <dbReference type="EMBL" id="KAK8873962.1"/>
    </source>
</evidence>
<feature type="region of interest" description="Disordered" evidence="1">
    <location>
        <begin position="1"/>
        <end position="270"/>
    </location>
</feature>
<feature type="region of interest" description="Disordered" evidence="1">
    <location>
        <begin position="387"/>
        <end position="408"/>
    </location>
</feature>
<dbReference type="Proteomes" id="UP001390339">
    <property type="component" value="Unassembled WGS sequence"/>
</dbReference>
<evidence type="ECO:0000256" key="1">
    <source>
        <dbReference type="SAM" id="MobiDB-lite"/>
    </source>
</evidence>
<dbReference type="EMBL" id="JAPCWZ010000003">
    <property type="protein sequence ID" value="KAK8873962.1"/>
    <property type="molecule type" value="Genomic_DNA"/>
</dbReference>
<dbReference type="InterPro" id="IPR018800">
    <property type="entry name" value="PRCC"/>
</dbReference>
<proteinExistence type="predicted"/>
<feature type="compositionally biased region" description="Low complexity" evidence="1">
    <location>
        <begin position="14"/>
        <end position="33"/>
    </location>
</feature>
<feature type="compositionally biased region" description="Polar residues" evidence="1">
    <location>
        <begin position="144"/>
        <end position="153"/>
    </location>
</feature>
<protein>
    <submittedName>
        <fullName evidence="2">Mitotic checkpoint regulator MAD2B-interacting-domain-containing protein</fullName>
    </submittedName>
</protein>
<dbReference type="PANTHER" id="PTHR13621:SF2">
    <property type="entry name" value="PROLINE-RICH PROTEIN PRCC"/>
    <property type="match status" value="1"/>
</dbReference>